<evidence type="ECO:0008006" key="3">
    <source>
        <dbReference type="Google" id="ProtNLM"/>
    </source>
</evidence>
<accession>A0A233RH44</accession>
<name>A0A233RH44_9GAMM</name>
<sequence length="282" mass="32551">MEICHLDRPVSDQERAERLFAGDLLIYRNIPAMSELVSYSDKHLREALDGRDPTTAQQHFSREAFIERTGKVQTAFRTSEAPKTMFFRALKSCGVDLNETYYDHFPMRVVPYSDQHQGALRAAIGHHRDTWGSNIQSQINWWAPLYPLEEERTIAFYPRYWDRYLANNTSTWSFDDYLATRKRTPIERQVNYPSAPHPTEAVDESDVVKVVLQPGDILNFSSAHLHASVVNITNATRFSVEMRTINRQDLRLGREAPNQDNAAATPMYSWFRSILDKSPLVV</sequence>
<dbReference type="Proteomes" id="UP000242757">
    <property type="component" value="Unassembled WGS sequence"/>
</dbReference>
<dbReference type="AlphaFoldDB" id="A0A233RH44"/>
<reference evidence="1 2" key="1">
    <citation type="submission" date="2017-08" db="EMBL/GenBank/DDBJ databases">
        <title>A Genome Sequence of Oceanimonas doudoroffii ATCC 27123T.</title>
        <authorList>
            <person name="Brennan M.A."/>
            <person name="Maclea K.S."/>
            <person name="Mcclelland W.D."/>
            <person name="Trachtenberg A.M."/>
        </authorList>
    </citation>
    <scope>NUCLEOTIDE SEQUENCE [LARGE SCALE GENOMIC DNA]</scope>
    <source>
        <strain evidence="1 2">ATCC 27123</strain>
    </source>
</reference>
<comment type="caution">
    <text evidence="1">The sequence shown here is derived from an EMBL/GenBank/DDBJ whole genome shotgun (WGS) entry which is preliminary data.</text>
</comment>
<dbReference type="SUPFAM" id="SSF51197">
    <property type="entry name" value="Clavaminate synthase-like"/>
    <property type="match status" value="1"/>
</dbReference>
<organism evidence="1 2">
    <name type="scientific">Oceanimonas doudoroffii</name>
    <dbReference type="NCBI Taxonomy" id="84158"/>
    <lineage>
        <taxon>Bacteria</taxon>
        <taxon>Pseudomonadati</taxon>
        <taxon>Pseudomonadota</taxon>
        <taxon>Gammaproteobacteria</taxon>
        <taxon>Aeromonadales</taxon>
        <taxon>Aeromonadaceae</taxon>
        <taxon>Oceanimonas</taxon>
    </lineage>
</organism>
<evidence type="ECO:0000313" key="2">
    <source>
        <dbReference type="Proteomes" id="UP000242757"/>
    </source>
</evidence>
<protein>
    <recommendedName>
        <fullName evidence="3">Phytanoyl-CoA dioxygenase</fullName>
    </recommendedName>
</protein>
<proteinExistence type="predicted"/>
<gene>
    <name evidence="1" type="ORF">B6S08_04130</name>
</gene>
<dbReference type="EMBL" id="NBIM01000001">
    <property type="protein sequence ID" value="OXY82710.1"/>
    <property type="molecule type" value="Genomic_DNA"/>
</dbReference>
<dbReference type="RefSeq" id="WP_094199489.1">
    <property type="nucleotide sequence ID" value="NZ_NBIM01000001.1"/>
</dbReference>
<keyword evidence="2" id="KW-1185">Reference proteome</keyword>
<evidence type="ECO:0000313" key="1">
    <source>
        <dbReference type="EMBL" id="OXY82710.1"/>
    </source>
</evidence>
<dbReference type="OrthoDB" id="9770845at2"/>
<dbReference type="Gene3D" id="2.60.120.620">
    <property type="entry name" value="q2cbj1_9rhob like domain"/>
    <property type="match status" value="1"/>
</dbReference>